<dbReference type="Proteomes" id="UP000011083">
    <property type="component" value="Unassembled WGS sequence"/>
</dbReference>
<keyword evidence="5" id="KW-1185">Reference proteome</keyword>
<dbReference type="GO" id="GO:0003950">
    <property type="term" value="F:NAD+ poly-ADP-ribosyltransferase activity"/>
    <property type="evidence" value="ECO:0007669"/>
    <property type="project" value="InterPro"/>
</dbReference>
<dbReference type="Pfam" id="PF00644">
    <property type="entry name" value="PARP"/>
    <property type="match status" value="1"/>
</dbReference>
<evidence type="ECO:0000313" key="5">
    <source>
        <dbReference type="Proteomes" id="UP000011083"/>
    </source>
</evidence>
<feature type="compositionally biased region" description="Acidic residues" evidence="1">
    <location>
        <begin position="22"/>
        <end position="35"/>
    </location>
</feature>
<feature type="domain" description="PARP catalytic" evidence="2">
    <location>
        <begin position="232"/>
        <end position="308"/>
    </location>
</feature>
<dbReference type="GO" id="GO:1990404">
    <property type="term" value="F:NAD+-protein mono-ADP-ribosyltransferase activity"/>
    <property type="evidence" value="ECO:0007669"/>
    <property type="project" value="TreeGrafter"/>
</dbReference>
<evidence type="ECO:0000313" key="4">
    <source>
        <dbReference type="EMBL" id="ELR13893.1"/>
    </source>
</evidence>
<dbReference type="RefSeq" id="XP_004335906.1">
    <property type="nucleotide sequence ID" value="XM_004335858.1"/>
</dbReference>
<dbReference type="InterPro" id="IPR012317">
    <property type="entry name" value="Poly(ADP-ribose)pol_cat_dom"/>
</dbReference>
<feature type="compositionally biased region" description="Basic residues" evidence="1">
    <location>
        <begin position="67"/>
        <end position="76"/>
    </location>
</feature>
<dbReference type="KEGG" id="acan:ACA1_364190"/>
<evidence type="ECO:0000259" key="3">
    <source>
        <dbReference type="Pfam" id="PF10283"/>
    </source>
</evidence>
<evidence type="ECO:0000256" key="1">
    <source>
        <dbReference type="SAM" id="MobiDB-lite"/>
    </source>
</evidence>
<organism evidence="4 5">
    <name type="scientific">Acanthamoeba castellanii (strain ATCC 30010 / Neff)</name>
    <dbReference type="NCBI Taxonomy" id="1257118"/>
    <lineage>
        <taxon>Eukaryota</taxon>
        <taxon>Amoebozoa</taxon>
        <taxon>Discosea</taxon>
        <taxon>Longamoebia</taxon>
        <taxon>Centramoebida</taxon>
        <taxon>Acanthamoebidae</taxon>
        <taxon>Acanthamoeba</taxon>
    </lineage>
</organism>
<accession>L8GMB0</accession>
<proteinExistence type="predicted"/>
<dbReference type="Pfam" id="PF10283">
    <property type="entry name" value="zf-CCHH"/>
    <property type="match status" value="1"/>
</dbReference>
<dbReference type="EMBL" id="KB008073">
    <property type="protein sequence ID" value="ELR13893.1"/>
    <property type="molecule type" value="Genomic_DNA"/>
</dbReference>
<evidence type="ECO:0000259" key="2">
    <source>
        <dbReference type="Pfam" id="PF00644"/>
    </source>
</evidence>
<dbReference type="SUPFAM" id="SSF56399">
    <property type="entry name" value="ADP-ribosylation"/>
    <property type="match status" value="2"/>
</dbReference>
<dbReference type="VEuPathDB" id="AmoebaDB:ACA1_364190"/>
<feature type="compositionally biased region" description="Basic and acidic residues" evidence="1">
    <location>
        <begin position="52"/>
        <end position="66"/>
    </location>
</feature>
<feature type="compositionally biased region" description="Acidic residues" evidence="1">
    <location>
        <begin position="1"/>
        <end position="14"/>
    </location>
</feature>
<sequence length="463" mass="51130">MEEEGGDTDVDEELQNAAGGDTDVDEEEEEDEEDDRPPCWYGANCYRKNPQHFKEFKHPGVDDKPKKEKKVKKAATTKKAAATKKAAPPAPSSAVAPAPAAPAPTPTPSAPTPSSVASSPTTTSTSSTRGGDSSGKEAYRCVVQVILAKNKITPDEKRILRGFRRTHNVPDKDHFDILQEFGWTEDEYDDGERKDDDIEVDEERALLESSGGFGYIKLSKSRKMTAQQEGVFSKVAAQFYQTMAKAQGNYSIKEVWIVVNRDLQEKYRAKKSELTAAGSDVNEVLAFHGTSRPSIEGIAKTGFLPPTKLPSEKDSNSGGGGKKPAKAAASYKVVKNKKKKITTTTSKSKSKKKVVVSEEEEELDITVLDDGFFGKGIYFSIYSDYAMWYSEERQSDQILLCKVMKGKSYRCDGRMDGAGRKTGYDSHCSPKGNEIIIFEPDQVMPRYVISFESKEAEEREQEG</sequence>
<protein>
    <submittedName>
        <fullName evidence="4">Poly(ADPribose) polymerase catalytic domain containing protein</fullName>
    </submittedName>
</protein>
<feature type="compositionally biased region" description="Low complexity" evidence="1">
    <location>
        <begin position="112"/>
        <end position="128"/>
    </location>
</feature>
<dbReference type="AlphaFoldDB" id="L8GMB0"/>
<feature type="compositionally biased region" description="Pro residues" evidence="1">
    <location>
        <begin position="99"/>
        <end position="111"/>
    </location>
</feature>
<dbReference type="InterPro" id="IPR019406">
    <property type="entry name" value="APLF_PBZ"/>
</dbReference>
<name>L8GMB0_ACACF</name>
<dbReference type="PANTHER" id="PTHR45740">
    <property type="entry name" value="POLY [ADP-RIBOSE] POLYMERASE"/>
    <property type="match status" value="1"/>
</dbReference>
<dbReference type="GO" id="GO:0005634">
    <property type="term" value="C:nucleus"/>
    <property type="evidence" value="ECO:0007669"/>
    <property type="project" value="TreeGrafter"/>
</dbReference>
<dbReference type="Gene3D" id="3.90.228.10">
    <property type="match status" value="1"/>
</dbReference>
<feature type="region of interest" description="Disordered" evidence="1">
    <location>
        <begin position="297"/>
        <end position="329"/>
    </location>
</feature>
<reference evidence="4 5" key="1">
    <citation type="journal article" date="2013" name="Genome Biol.">
        <title>Genome of Acanthamoeba castellanii highlights extensive lateral gene transfer and early evolution of tyrosine kinase signaling.</title>
        <authorList>
            <person name="Clarke M."/>
            <person name="Lohan A.J."/>
            <person name="Liu B."/>
            <person name="Lagkouvardos I."/>
            <person name="Roy S."/>
            <person name="Zafar N."/>
            <person name="Bertelli C."/>
            <person name="Schilde C."/>
            <person name="Kianianmomeni A."/>
            <person name="Burglin T.R."/>
            <person name="Frech C."/>
            <person name="Turcotte B."/>
            <person name="Kopec K.O."/>
            <person name="Synnott J.M."/>
            <person name="Choo C."/>
            <person name="Paponov I."/>
            <person name="Finkler A."/>
            <person name="Soon Heng Tan C."/>
            <person name="Hutchins A.P."/>
            <person name="Weinmeier T."/>
            <person name="Rattei T."/>
            <person name="Chu J.S."/>
            <person name="Gimenez G."/>
            <person name="Irimia M."/>
            <person name="Rigden D.J."/>
            <person name="Fitzpatrick D.A."/>
            <person name="Lorenzo-Morales J."/>
            <person name="Bateman A."/>
            <person name="Chiu C.H."/>
            <person name="Tang P."/>
            <person name="Hegemann P."/>
            <person name="Fromm H."/>
            <person name="Raoult D."/>
            <person name="Greub G."/>
            <person name="Miranda-Saavedra D."/>
            <person name="Chen N."/>
            <person name="Nash P."/>
            <person name="Ginger M.L."/>
            <person name="Horn M."/>
            <person name="Schaap P."/>
            <person name="Caler L."/>
            <person name="Loftus B."/>
        </authorList>
    </citation>
    <scope>NUCLEOTIDE SEQUENCE [LARGE SCALE GENOMIC DNA]</scope>
    <source>
        <strain evidence="4 5">Neff</strain>
    </source>
</reference>
<dbReference type="PANTHER" id="PTHR45740:SF2">
    <property type="entry name" value="POLY [ADP-RIBOSE] POLYMERASE"/>
    <property type="match status" value="1"/>
</dbReference>
<dbReference type="GeneID" id="14914603"/>
<feature type="compositionally biased region" description="Low complexity" evidence="1">
    <location>
        <begin position="77"/>
        <end position="98"/>
    </location>
</feature>
<feature type="region of interest" description="Disordered" evidence="1">
    <location>
        <begin position="1"/>
        <end position="135"/>
    </location>
</feature>
<dbReference type="OrthoDB" id="10256774at2759"/>
<dbReference type="InterPro" id="IPR051712">
    <property type="entry name" value="ARTD-AVP"/>
</dbReference>
<gene>
    <name evidence="4" type="ORF">ACA1_364190</name>
</gene>
<feature type="domain" description="PBZ-type" evidence="3">
    <location>
        <begin position="36"/>
        <end position="60"/>
    </location>
</feature>